<evidence type="ECO:0000259" key="2">
    <source>
        <dbReference type="PROSITE" id="PS50102"/>
    </source>
</evidence>
<evidence type="ECO:0000313" key="3">
    <source>
        <dbReference type="EMBL" id="TDH65934.1"/>
    </source>
</evidence>
<feature type="domain" description="RRM" evidence="2">
    <location>
        <begin position="31"/>
        <end position="108"/>
    </location>
</feature>
<protein>
    <recommendedName>
        <fullName evidence="2">RRM domain-containing protein</fullName>
    </recommendedName>
</protein>
<dbReference type="EMBL" id="SHOA02000001">
    <property type="protein sequence ID" value="TDH65934.1"/>
    <property type="molecule type" value="Genomic_DNA"/>
</dbReference>
<dbReference type="GeneID" id="94352153"/>
<dbReference type="InterPro" id="IPR035979">
    <property type="entry name" value="RBD_domain_sf"/>
</dbReference>
<dbReference type="RefSeq" id="XP_067815433.1">
    <property type="nucleotide sequence ID" value="XM_067966482.1"/>
</dbReference>
<organism evidence="3 4">
    <name type="scientific">Bremia lactucae</name>
    <name type="common">Lettuce downy mildew</name>
    <dbReference type="NCBI Taxonomy" id="4779"/>
    <lineage>
        <taxon>Eukaryota</taxon>
        <taxon>Sar</taxon>
        <taxon>Stramenopiles</taxon>
        <taxon>Oomycota</taxon>
        <taxon>Peronosporomycetes</taxon>
        <taxon>Peronosporales</taxon>
        <taxon>Peronosporaceae</taxon>
        <taxon>Bremia</taxon>
    </lineage>
</organism>
<dbReference type="SMART" id="SM00360">
    <property type="entry name" value="RRM"/>
    <property type="match status" value="1"/>
</dbReference>
<dbReference type="Pfam" id="PF00076">
    <property type="entry name" value="RRM_1"/>
    <property type="match status" value="1"/>
</dbReference>
<comment type="caution">
    <text evidence="3">The sequence shown here is derived from an EMBL/GenBank/DDBJ whole genome shotgun (WGS) entry which is preliminary data.</text>
</comment>
<dbReference type="SUPFAM" id="SSF54928">
    <property type="entry name" value="RNA-binding domain, RBD"/>
    <property type="match status" value="1"/>
</dbReference>
<name>A0A976FG97_BRELC</name>
<sequence>MRRVGTMAMLPLHQRGQIISLANASYRMKSTHVSVIGLHWKTDETRLRDIFAKFGSLKSARLVKSDPSLSHLWACLVYSTFDEALEAAIEMNGQELDGRLLRVSIIDPPLVENNSDT</sequence>
<dbReference type="GO" id="GO:0003723">
    <property type="term" value="F:RNA binding"/>
    <property type="evidence" value="ECO:0007669"/>
    <property type="project" value="UniProtKB-UniRule"/>
</dbReference>
<gene>
    <name evidence="3" type="ORF">CCR75_008430</name>
</gene>
<dbReference type="CDD" id="cd00590">
    <property type="entry name" value="RRM_SF"/>
    <property type="match status" value="1"/>
</dbReference>
<dbReference type="AlphaFoldDB" id="A0A976FG97"/>
<dbReference type="PROSITE" id="PS50102">
    <property type="entry name" value="RRM"/>
    <property type="match status" value="1"/>
</dbReference>
<dbReference type="OrthoDB" id="439808at2759"/>
<evidence type="ECO:0000313" key="4">
    <source>
        <dbReference type="Proteomes" id="UP000294530"/>
    </source>
</evidence>
<dbReference type="InterPro" id="IPR012677">
    <property type="entry name" value="Nucleotide-bd_a/b_plait_sf"/>
</dbReference>
<reference evidence="3 4" key="1">
    <citation type="journal article" date="2021" name="Genome Biol.">
        <title>AFLAP: assembly-free linkage analysis pipeline using k-mers from genome sequencing data.</title>
        <authorList>
            <person name="Fletcher K."/>
            <person name="Zhang L."/>
            <person name="Gil J."/>
            <person name="Han R."/>
            <person name="Cavanaugh K."/>
            <person name="Michelmore R."/>
        </authorList>
    </citation>
    <scope>NUCLEOTIDE SEQUENCE [LARGE SCALE GENOMIC DNA]</scope>
    <source>
        <strain evidence="3 4">SF5</strain>
    </source>
</reference>
<dbReference type="InterPro" id="IPR000504">
    <property type="entry name" value="RRM_dom"/>
</dbReference>
<dbReference type="Proteomes" id="UP000294530">
    <property type="component" value="Unassembled WGS sequence"/>
</dbReference>
<accession>A0A976FG97</accession>
<proteinExistence type="predicted"/>
<keyword evidence="4" id="KW-1185">Reference proteome</keyword>
<keyword evidence="1" id="KW-0694">RNA-binding</keyword>
<dbReference type="KEGG" id="blac:94352153"/>
<evidence type="ECO:0000256" key="1">
    <source>
        <dbReference type="PROSITE-ProRule" id="PRU00176"/>
    </source>
</evidence>
<dbReference type="Gene3D" id="3.30.70.330">
    <property type="match status" value="1"/>
</dbReference>